<gene>
    <name evidence="2" type="ORF">WN51_14180</name>
</gene>
<dbReference type="Proteomes" id="UP000053105">
    <property type="component" value="Unassembled WGS sequence"/>
</dbReference>
<feature type="region of interest" description="Disordered" evidence="1">
    <location>
        <begin position="1"/>
        <end position="24"/>
    </location>
</feature>
<feature type="region of interest" description="Disordered" evidence="1">
    <location>
        <begin position="65"/>
        <end position="97"/>
    </location>
</feature>
<accession>A0A0M8ZZ67</accession>
<evidence type="ECO:0000256" key="1">
    <source>
        <dbReference type="SAM" id="MobiDB-lite"/>
    </source>
</evidence>
<dbReference type="EMBL" id="KQ435794">
    <property type="protein sequence ID" value="KOX74100.1"/>
    <property type="molecule type" value="Genomic_DNA"/>
</dbReference>
<protein>
    <submittedName>
        <fullName evidence="2">Uncharacterized protein</fullName>
    </submittedName>
</protein>
<evidence type="ECO:0000313" key="3">
    <source>
        <dbReference type="Proteomes" id="UP000053105"/>
    </source>
</evidence>
<proteinExistence type="predicted"/>
<keyword evidence="3" id="KW-1185">Reference proteome</keyword>
<feature type="compositionally biased region" description="Basic and acidic residues" evidence="1">
    <location>
        <begin position="65"/>
        <end position="83"/>
    </location>
</feature>
<organism evidence="2 3">
    <name type="scientific">Melipona quadrifasciata</name>
    <dbReference type="NCBI Taxonomy" id="166423"/>
    <lineage>
        <taxon>Eukaryota</taxon>
        <taxon>Metazoa</taxon>
        <taxon>Ecdysozoa</taxon>
        <taxon>Arthropoda</taxon>
        <taxon>Hexapoda</taxon>
        <taxon>Insecta</taxon>
        <taxon>Pterygota</taxon>
        <taxon>Neoptera</taxon>
        <taxon>Endopterygota</taxon>
        <taxon>Hymenoptera</taxon>
        <taxon>Apocrita</taxon>
        <taxon>Aculeata</taxon>
        <taxon>Apoidea</taxon>
        <taxon>Anthophila</taxon>
        <taxon>Apidae</taxon>
        <taxon>Melipona</taxon>
    </lineage>
</organism>
<dbReference type="AlphaFoldDB" id="A0A0M8ZZ67"/>
<reference evidence="2 3" key="1">
    <citation type="submission" date="2015-07" db="EMBL/GenBank/DDBJ databases">
        <title>The genome of Melipona quadrifasciata.</title>
        <authorList>
            <person name="Pan H."/>
            <person name="Kapheim K."/>
        </authorList>
    </citation>
    <scope>NUCLEOTIDE SEQUENCE [LARGE SCALE GENOMIC DNA]</scope>
    <source>
        <strain evidence="2">0111107301</strain>
        <tissue evidence="2">Whole body</tissue>
    </source>
</reference>
<name>A0A0M8ZZ67_9HYME</name>
<sequence length="111" mass="12799">MRTSAGSSQENREAPARKLRPWRKKSRWLALARQADKQAFLAHKRHGAARRFTCNSLAPVGFQREMHRSLHRETPPGHRRGDEARDEENEQLVKQNMTGKVNLAPFSFCAH</sequence>
<evidence type="ECO:0000313" key="2">
    <source>
        <dbReference type="EMBL" id="KOX74100.1"/>
    </source>
</evidence>